<protein>
    <submittedName>
        <fullName evidence="1">Uncharacterized protein</fullName>
    </submittedName>
</protein>
<comment type="caution">
    <text evidence="1">The sequence shown here is derived from an EMBL/GenBank/DDBJ whole genome shotgun (WGS) entry which is preliminary data.</text>
</comment>
<accession>A0A1V2VTQ7</accession>
<dbReference type="AlphaFoldDB" id="A0A1V2VTQ7"/>
<organism evidence="1 2">
    <name type="scientific">Burkholderia cenocepacia</name>
    <dbReference type="NCBI Taxonomy" id="95486"/>
    <lineage>
        <taxon>Bacteria</taxon>
        <taxon>Pseudomonadati</taxon>
        <taxon>Pseudomonadota</taxon>
        <taxon>Betaproteobacteria</taxon>
        <taxon>Burkholderiales</taxon>
        <taxon>Burkholderiaceae</taxon>
        <taxon>Burkholderia</taxon>
        <taxon>Burkholderia cepacia complex</taxon>
    </lineage>
</organism>
<gene>
    <name evidence="1" type="ORF">A8E72_33890</name>
</gene>
<evidence type="ECO:0000313" key="1">
    <source>
        <dbReference type="EMBL" id="ONU76305.1"/>
    </source>
</evidence>
<dbReference type="EMBL" id="MUTJ01000100">
    <property type="protein sequence ID" value="ONU76305.1"/>
    <property type="molecule type" value="Genomic_DNA"/>
</dbReference>
<sequence length="94" mass="10495">MCRFRELDSGLFLRFGSFDLGCGGLELKSSFPLLYLVVEFVQLDPMALAILQDTMTADTYGLSNRIGIEGLSVRYEALYGSVDCLLLLWWFGVG</sequence>
<proteinExistence type="predicted"/>
<dbReference type="Proteomes" id="UP000188543">
    <property type="component" value="Unassembled WGS sequence"/>
</dbReference>
<reference evidence="1 2" key="1">
    <citation type="submission" date="2016-08" db="EMBL/GenBank/DDBJ databases">
        <authorList>
            <person name="Seilhamer J.J."/>
        </authorList>
    </citation>
    <scope>NUCLEOTIDE SEQUENCE [LARGE SCALE GENOMIC DNA]</scope>
    <source>
        <strain evidence="1 2">VC14762</strain>
    </source>
</reference>
<name>A0A1V2VTQ7_9BURK</name>
<evidence type="ECO:0000313" key="2">
    <source>
        <dbReference type="Proteomes" id="UP000188543"/>
    </source>
</evidence>